<dbReference type="AlphaFoldDB" id="A0A6A6R2Z3"/>
<evidence type="ECO:0000313" key="2">
    <source>
        <dbReference type="EMBL" id="KAF2499148.1"/>
    </source>
</evidence>
<gene>
    <name evidence="2" type="ORF">BU16DRAFT_557484</name>
</gene>
<accession>A0A6A6R2Z3</accession>
<dbReference type="Proteomes" id="UP000799750">
    <property type="component" value="Unassembled WGS sequence"/>
</dbReference>
<proteinExistence type="predicted"/>
<name>A0A6A6R2Z3_9PEZI</name>
<evidence type="ECO:0000313" key="3">
    <source>
        <dbReference type="Proteomes" id="UP000799750"/>
    </source>
</evidence>
<organism evidence="2 3">
    <name type="scientific">Lophium mytilinum</name>
    <dbReference type="NCBI Taxonomy" id="390894"/>
    <lineage>
        <taxon>Eukaryota</taxon>
        <taxon>Fungi</taxon>
        <taxon>Dikarya</taxon>
        <taxon>Ascomycota</taxon>
        <taxon>Pezizomycotina</taxon>
        <taxon>Dothideomycetes</taxon>
        <taxon>Pleosporomycetidae</taxon>
        <taxon>Mytilinidiales</taxon>
        <taxon>Mytilinidiaceae</taxon>
        <taxon>Lophium</taxon>
    </lineage>
</organism>
<protein>
    <submittedName>
        <fullName evidence="2">Uncharacterized protein</fullName>
    </submittedName>
</protein>
<feature type="signal peptide" evidence="1">
    <location>
        <begin position="1"/>
        <end position="20"/>
    </location>
</feature>
<dbReference type="OrthoDB" id="3770800at2759"/>
<keyword evidence="1" id="KW-0732">Signal</keyword>
<dbReference type="EMBL" id="MU004184">
    <property type="protein sequence ID" value="KAF2499148.1"/>
    <property type="molecule type" value="Genomic_DNA"/>
</dbReference>
<feature type="chain" id="PRO_5025433206" evidence="1">
    <location>
        <begin position="21"/>
        <end position="158"/>
    </location>
</feature>
<sequence>MNHYINLLIFTPLFASLALANGCFSGGDEIFAVAEANTSIPSVCKYLRSYHGDTWVYNTTLENRTACRTYSAFNATSQKMEDNLDKAWYYEIHLISNPKNGRVLGQDECVNGMTKSVVAICDWGADFSYTNWRYVADPNKVPCGQKWDDQSPVVDSHV</sequence>
<keyword evidence="3" id="KW-1185">Reference proteome</keyword>
<reference evidence="2" key="1">
    <citation type="journal article" date="2020" name="Stud. Mycol.">
        <title>101 Dothideomycetes genomes: a test case for predicting lifestyles and emergence of pathogens.</title>
        <authorList>
            <person name="Haridas S."/>
            <person name="Albert R."/>
            <person name="Binder M."/>
            <person name="Bloem J."/>
            <person name="Labutti K."/>
            <person name="Salamov A."/>
            <person name="Andreopoulos B."/>
            <person name="Baker S."/>
            <person name="Barry K."/>
            <person name="Bills G."/>
            <person name="Bluhm B."/>
            <person name="Cannon C."/>
            <person name="Castanera R."/>
            <person name="Culley D."/>
            <person name="Daum C."/>
            <person name="Ezra D."/>
            <person name="Gonzalez J."/>
            <person name="Henrissat B."/>
            <person name="Kuo A."/>
            <person name="Liang C."/>
            <person name="Lipzen A."/>
            <person name="Lutzoni F."/>
            <person name="Magnuson J."/>
            <person name="Mondo S."/>
            <person name="Nolan M."/>
            <person name="Ohm R."/>
            <person name="Pangilinan J."/>
            <person name="Park H.-J."/>
            <person name="Ramirez L."/>
            <person name="Alfaro M."/>
            <person name="Sun H."/>
            <person name="Tritt A."/>
            <person name="Yoshinaga Y."/>
            <person name="Zwiers L.-H."/>
            <person name="Turgeon B."/>
            <person name="Goodwin S."/>
            <person name="Spatafora J."/>
            <person name="Crous P."/>
            <person name="Grigoriev I."/>
        </authorList>
    </citation>
    <scope>NUCLEOTIDE SEQUENCE</scope>
    <source>
        <strain evidence="2">CBS 269.34</strain>
    </source>
</reference>
<evidence type="ECO:0000256" key="1">
    <source>
        <dbReference type="SAM" id="SignalP"/>
    </source>
</evidence>